<name>A0A0E9QYZ1_ANGAN</name>
<accession>A0A0E9QYZ1</accession>
<evidence type="ECO:0000313" key="1">
    <source>
        <dbReference type="EMBL" id="JAH22166.1"/>
    </source>
</evidence>
<organism evidence="1">
    <name type="scientific">Anguilla anguilla</name>
    <name type="common">European freshwater eel</name>
    <name type="synonym">Muraena anguilla</name>
    <dbReference type="NCBI Taxonomy" id="7936"/>
    <lineage>
        <taxon>Eukaryota</taxon>
        <taxon>Metazoa</taxon>
        <taxon>Chordata</taxon>
        <taxon>Craniata</taxon>
        <taxon>Vertebrata</taxon>
        <taxon>Euteleostomi</taxon>
        <taxon>Actinopterygii</taxon>
        <taxon>Neopterygii</taxon>
        <taxon>Teleostei</taxon>
        <taxon>Anguilliformes</taxon>
        <taxon>Anguillidae</taxon>
        <taxon>Anguilla</taxon>
    </lineage>
</organism>
<reference evidence="1" key="2">
    <citation type="journal article" date="2015" name="Fish Shellfish Immunol.">
        <title>Early steps in the European eel (Anguilla anguilla)-Vibrio vulnificus interaction in the gills: Role of the RtxA13 toxin.</title>
        <authorList>
            <person name="Callol A."/>
            <person name="Pajuelo D."/>
            <person name="Ebbesson L."/>
            <person name="Teles M."/>
            <person name="MacKenzie S."/>
            <person name="Amaro C."/>
        </authorList>
    </citation>
    <scope>NUCLEOTIDE SEQUENCE</scope>
</reference>
<proteinExistence type="predicted"/>
<reference evidence="1" key="1">
    <citation type="submission" date="2014-11" db="EMBL/GenBank/DDBJ databases">
        <authorList>
            <person name="Amaro Gonzalez C."/>
        </authorList>
    </citation>
    <scope>NUCLEOTIDE SEQUENCE</scope>
</reference>
<dbReference type="EMBL" id="GBXM01086411">
    <property type="protein sequence ID" value="JAH22166.1"/>
    <property type="molecule type" value="Transcribed_RNA"/>
</dbReference>
<protein>
    <submittedName>
        <fullName evidence="1">Uncharacterized protein</fullName>
    </submittedName>
</protein>
<dbReference type="AlphaFoldDB" id="A0A0E9QYZ1"/>
<sequence>MCLQQQMLLKYETQMSVSELWLFLSSLPLSQSMFEPGDGSVMIKSITLTLKETVCPKSTKTT</sequence>